<name>A0A0E9RPL1_ANGAN</name>
<accession>A0A0E9RPL1</accession>
<protein>
    <submittedName>
        <fullName evidence="1">Uncharacterized protein</fullName>
    </submittedName>
</protein>
<dbReference type="EMBL" id="GBXM01077466">
    <property type="protein sequence ID" value="JAH31111.1"/>
    <property type="molecule type" value="Transcribed_RNA"/>
</dbReference>
<reference evidence="1" key="1">
    <citation type="submission" date="2014-11" db="EMBL/GenBank/DDBJ databases">
        <authorList>
            <person name="Amaro Gonzalez C."/>
        </authorList>
    </citation>
    <scope>NUCLEOTIDE SEQUENCE</scope>
</reference>
<organism evidence="1">
    <name type="scientific">Anguilla anguilla</name>
    <name type="common">European freshwater eel</name>
    <name type="synonym">Muraena anguilla</name>
    <dbReference type="NCBI Taxonomy" id="7936"/>
    <lineage>
        <taxon>Eukaryota</taxon>
        <taxon>Metazoa</taxon>
        <taxon>Chordata</taxon>
        <taxon>Craniata</taxon>
        <taxon>Vertebrata</taxon>
        <taxon>Euteleostomi</taxon>
        <taxon>Actinopterygii</taxon>
        <taxon>Neopterygii</taxon>
        <taxon>Teleostei</taxon>
        <taxon>Anguilliformes</taxon>
        <taxon>Anguillidae</taxon>
        <taxon>Anguilla</taxon>
    </lineage>
</organism>
<reference evidence="1" key="2">
    <citation type="journal article" date="2015" name="Fish Shellfish Immunol.">
        <title>Early steps in the European eel (Anguilla anguilla)-Vibrio vulnificus interaction in the gills: Role of the RtxA13 toxin.</title>
        <authorList>
            <person name="Callol A."/>
            <person name="Pajuelo D."/>
            <person name="Ebbesson L."/>
            <person name="Teles M."/>
            <person name="MacKenzie S."/>
            <person name="Amaro C."/>
        </authorList>
    </citation>
    <scope>NUCLEOTIDE SEQUENCE</scope>
</reference>
<evidence type="ECO:0000313" key="1">
    <source>
        <dbReference type="EMBL" id="JAH31111.1"/>
    </source>
</evidence>
<sequence>MAALAPEPVYSHPAAVSANPTLPQHICNAVATLSAVICPSSSCRC</sequence>
<dbReference type="AlphaFoldDB" id="A0A0E9RPL1"/>
<proteinExistence type="predicted"/>